<dbReference type="EMBL" id="BHVU01000235">
    <property type="protein sequence ID" value="GCA94690.1"/>
    <property type="molecule type" value="Genomic_DNA"/>
</dbReference>
<accession>A0A510PM77</accession>
<organism evidence="1 2">
    <name type="scientific">Microcystis aeruginosa 11-30S32</name>
    <dbReference type="NCBI Taxonomy" id="2358142"/>
    <lineage>
        <taxon>Bacteria</taxon>
        <taxon>Bacillati</taxon>
        <taxon>Cyanobacteriota</taxon>
        <taxon>Cyanophyceae</taxon>
        <taxon>Oscillatoriophycideae</taxon>
        <taxon>Chroococcales</taxon>
        <taxon>Microcystaceae</taxon>
        <taxon>Microcystis</taxon>
    </lineage>
</organism>
<sequence length="31" mass="3476">MTLTDVEVNPSTPEDFLDSETLVQVDLVVIR</sequence>
<dbReference type="AlphaFoldDB" id="A0A510PM77"/>
<protein>
    <submittedName>
        <fullName evidence="1">Uncharacterized protein</fullName>
    </submittedName>
</protein>
<dbReference type="Proteomes" id="UP000321223">
    <property type="component" value="Unassembled WGS sequence"/>
</dbReference>
<gene>
    <name evidence="1" type="ORF">MAE30S32_33420</name>
</gene>
<evidence type="ECO:0000313" key="2">
    <source>
        <dbReference type="Proteomes" id="UP000321223"/>
    </source>
</evidence>
<comment type="caution">
    <text evidence="1">The sequence shown here is derived from an EMBL/GenBank/DDBJ whole genome shotgun (WGS) entry which is preliminary data.</text>
</comment>
<proteinExistence type="predicted"/>
<evidence type="ECO:0000313" key="1">
    <source>
        <dbReference type="EMBL" id="GCA94690.1"/>
    </source>
</evidence>
<reference evidence="1 2" key="1">
    <citation type="journal article" date="2019" name="Appl. Environ. Microbiol.">
        <title>Co-occurrence of broad and narrow host-range viruses infecting the toxic bloom-forming cyanobacterium Microcystis aeruginosa.</title>
        <authorList>
            <person name="Morimoto D."/>
            <person name="Tominaga K."/>
            <person name="Nishimura Y."/>
            <person name="Yoshida N."/>
            <person name="Kimura S."/>
            <person name="Sako Y."/>
            <person name="Yoshida T."/>
        </authorList>
    </citation>
    <scope>NUCLEOTIDE SEQUENCE [LARGE SCALE GENOMIC DNA]</scope>
    <source>
        <strain evidence="1 2">11-30S32</strain>
    </source>
</reference>
<name>A0A510PM77_MICAE</name>